<reference evidence="1 2" key="1">
    <citation type="submission" date="2018-12" db="EMBL/GenBank/DDBJ databases">
        <title>The Batch Genome Submission of Enterobacter spp. strains.</title>
        <authorList>
            <person name="Wei L."/>
            <person name="Wu W."/>
            <person name="Lin J."/>
            <person name="Zhang X."/>
            <person name="Feng Y."/>
            <person name="Zong Z."/>
        </authorList>
    </citation>
    <scope>NUCLEOTIDE SEQUENCE [LARGE SCALE GENOMIC DNA]</scope>
    <source>
        <strain evidence="1 2">WCHEM090044</strain>
    </source>
</reference>
<keyword evidence="2" id="KW-1185">Reference proteome</keyword>
<proteinExistence type="predicted"/>
<gene>
    <name evidence="1" type="ORF">EKN94_20975</name>
</gene>
<dbReference type="NCBIfam" id="NF033894">
    <property type="entry name" value="Eex_IncN"/>
    <property type="match status" value="1"/>
</dbReference>
<sequence>MKKLNIALIFITGVAFLSGCEDKEPTQTIEYYMKNKDERMKVIQACKVQPKNEQNCENASKANMRVGYDTPRF</sequence>
<accession>A0ABY0ANA0</accession>
<dbReference type="PROSITE" id="PS51257">
    <property type="entry name" value="PROKAR_LIPOPROTEIN"/>
    <property type="match status" value="1"/>
</dbReference>
<evidence type="ECO:0008006" key="3">
    <source>
        <dbReference type="Google" id="ProtNLM"/>
    </source>
</evidence>
<comment type="caution">
    <text evidence="1">The sequence shown here is derived from an EMBL/GenBank/DDBJ whole genome shotgun (WGS) entry which is preliminary data.</text>
</comment>
<organism evidence="1 2">
    <name type="scientific">Enterobacter quasimori</name>
    <dbReference type="NCBI Taxonomy" id="2838947"/>
    <lineage>
        <taxon>Bacteria</taxon>
        <taxon>Pseudomonadati</taxon>
        <taxon>Pseudomonadota</taxon>
        <taxon>Gammaproteobacteria</taxon>
        <taxon>Enterobacterales</taxon>
        <taxon>Enterobacteriaceae</taxon>
        <taxon>Enterobacter</taxon>
    </lineage>
</organism>
<evidence type="ECO:0000313" key="1">
    <source>
        <dbReference type="EMBL" id="RTN19050.1"/>
    </source>
</evidence>
<dbReference type="RefSeq" id="WP_032666501.1">
    <property type="nucleotide sequence ID" value="NZ_RXRX01000018.1"/>
</dbReference>
<dbReference type="Proteomes" id="UP000278241">
    <property type="component" value="Unassembled WGS sequence"/>
</dbReference>
<dbReference type="InterPro" id="IPR047937">
    <property type="entry name" value="Eex_IncN-like"/>
</dbReference>
<protein>
    <recommendedName>
        <fullName evidence="3">EexN family lipoprotein</fullName>
    </recommendedName>
</protein>
<dbReference type="EMBL" id="RXRX01000018">
    <property type="protein sequence ID" value="RTN19050.1"/>
    <property type="molecule type" value="Genomic_DNA"/>
</dbReference>
<name>A0ABY0ANA0_9ENTR</name>
<evidence type="ECO:0000313" key="2">
    <source>
        <dbReference type="Proteomes" id="UP000278241"/>
    </source>
</evidence>